<feature type="coiled-coil region" evidence="1">
    <location>
        <begin position="381"/>
        <end position="448"/>
    </location>
</feature>
<evidence type="ECO:0000313" key="2">
    <source>
        <dbReference type="EMBL" id="KAK8888121.1"/>
    </source>
</evidence>
<evidence type="ECO:0000256" key="1">
    <source>
        <dbReference type="SAM" id="Coils"/>
    </source>
</evidence>
<sequence>MENQDLIYTPIVSNTVLLVAKNINRIRECKGKNLVVLIGREQVGKSTTINSLLGTKFIPDSKNKRVLVPAPGESHQAPMGCDEKSGLMCTVFPAVYKDPKNDIFYLDTQGFFGTDKDPDEVAAASILLDAAIKSAATVRIVYLEDFQDFSKGFTRVQDAVKLLNRVVLTNDVPVFYLLNRYTPPPGPEAEDFYSAQEPERNEIVRKELLVISEKLVKAAKENSEKLMKRLQKVTNMAGDFTSKAFTAVVKRTISNDQSSTQTTNNNEKDSLADSIVNEAQETLNDVKSAQEAYKIERCAQLIDFNFKAGRYGYINALSEWSIENLRQCMLQLPTINKASLSFNCCDQNRIRFSRDFEETLRKFADAINNVFFSLKFPPETIELLIQKNKEERNKNQKKLEDLQKGIEVNLKDLLADLTEQKDETRKVLRKFESDMMKLQNQKKRILTAPPIKYYDHPFDEPASFVKQWRDYVVKYNLPIPFVAVEEHLDEGTIRDKIINFDIDKFTEYWDEDNHRTLISINEKEEPVEDFEVAYTSATKGKKAQKVIAAIAAGTAVVAISFFGLAPLAFPVGAAAGLAMGKSYNCTGVISFYVRYQDKESAVVKDLENSISHLQKLISEKQAEFEKIDSNLTESGKNALSSVISNYDDNIGKLEEINNFVKRVTEIWDSQNEQSETFKSMREELEAYNDISKMLYSPPIQNESVNNYLNYYNRLINASKDEEDVTSIKVINEYQVRNISNS</sequence>
<proteinExistence type="predicted"/>
<dbReference type="Proteomes" id="UP001470230">
    <property type="component" value="Unassembled WGS sequence"/>
</dbReference>
<dbReference type="Gene3D" id="3.40.50.300">
    <property type="entry name" value="P-loop containing nucleotide triphosphate hydrolases"/>
    <property type="match status" value="1"/>
</dbReference>
<evidence type="ECO:0008006" key="4">
    <source>
        <dbReference type="Google" id="ProtNLM"/>
    </source>
</evidence>
<reference evidence="2 3" key="1">
    <citation type="submission" date="2024-04" db="EMBL/GenBank/DDBJ databases">
        <title>Tritrichomonas musculus Genome.</title>
        <authorList>
            <person name="Alves-Ferreira E."/>
            <person name="Grigg M."/>
            <person name="Lorenzi H."/>
            <person name="Galac M."/>
        </authorList>
    </citation>
    <scope>NUCLEOTIDE SEQUENCE [LARGE SCALE GENOMIC DNA]</scope>
    <source>
        <strain evidence="2 3">EAF2021</strain>
    </source>
</reference>
<protein>
    <recommendedName>
        <fullName evidence="4">G domain-containing protein</fullName>
    </recommendedName>
</protein>
<organism evidence="2 3">
    <name type="scientific">Tritrichomonas musculus</name>
    <dbReference type="NCBI Taxonomy" id="1915356"/>
    <lineage>
        <taxon>Eukaryota</taxon>
        <taxon>Metamonada</taxon>
        <taxon>Parabasalia</taxon>
        <taxon>Tritrichomonadida</taxon>
        <taxon>Tritrichomonadidae</taxon>
        <taxon>Tritrichomonas</taxon>
    </lineage>
</organism>
<evidence type="ECO:0000313" key="3">
    <source>
        <dbReference type="Proteomes" id="UP001470230"/>
    </source>
</evidence>
<comment type="caution">
    <text evidence="2">The sequence shown here is derived from an EMBL/GenBank/DDBJ whole genome shotgun (WGS) entry which is preliminary data.</text>
</comment>
<dbReference type="SUPFAM" id="SSF52540">
    <property type="entry name" value="P-loop containing nucleoside triphosphate hydrolases"/>
    <property type="match status" value="1"/>
</dbReference>
<gene>
    <name evidence="2" type="ORF">M9Y10_039182</name>
</gene>
<name>A0ABR2KB43_9EUKA</name>
<accession>A0ABR2KB43</accession>
<keyword evidence="1" id="KW-0175">Coiled coil</keyword>
<dbReference type="InterPro" id="IPR027417">
    <property type="entry name" value="P-loop_NTPase"/>
</dbReference>
<dbReference type="EMBL" id="JAPFFF010000006">
    <property type="protein sequence ID" value="KAK8888121.1"/>
    <property type="molecule type" value="Genomic_DNA"/>
</dbReference>
<keyword evidence="3" id="KW-1185">Reference proteome</keyword>